<dbReference type="Pfam" id="PF24893">
    <property type="entry name" value="DUF7743"/>
    <property type="match status" value="1"/>
</dbReference>
<sequence>MLCYNQFVLFFVLVLGLLVGQSVGTIVLQDLSDVDFNRPYGTYDGADPTKVNCFKIFTYLITDPQATSEITLIDVSPNITPEPLLRNFTTLLFQVKFSYTNQEPSNFKFNVTSGSQNERYEFNSPCLGEPTTFEIELYNQTYPSIRYYLDLTKTDTTFDFTFKAKGFTNPQYSPNLDITCNNTCYYPSVTQPAPNIYTVYLTYMCRLSDIDPNDNILISVGVYNTQPFTNTFILNSYLKASKTPMASIGLNSVQLYPLGLDNSSFYDQRHCYSLIQNNGFDLPILTQLSNGGYLTSGNLVMRSGSTFVFLYPNWEQIGPNQLQLSAYAGGNSLVNDSISFSYFGPTNRPIPGVINPLLESEFEILSFTADSNCTWQCGYLYYVYGVNNGISTWLSGFWPYGATRGHSLSHNYTVDMFISPYIAKTVIVGLIGTSKSINKVLNSAPSDAVAPLVTSLKIISIPNSPFDIVRMTITDDLSGFSKLLGLGDYRNLVQGSVLNGEYDFLVQTNQYYPFNYGFKTIYDFASNYNQFALNSY</sequence>
<evidence type="ECO:0000256" key="1">
    <source>
        <dbReference type="SAM" id="SignalP"/>
    </source>
</evidence>
<dbReference type="EMBL" id="AJWJ01000033">
    <property type="protein sequence ID" value="KAF2077301.1"/>
    <property type="molecule type" value="Genomic_DNA"/>
</dbReference>
<evidence type="ECO:0000313" key="3">
    <source>
        <dbReference type="EMBL" id="KAF2077301.1"/>
    </source>
</evidence>
<dbReference type="InterPro" id="IPR056645">
    <property type="entry name" value="DUF7743"/>
</dbReference>
<feature type="domain" description="DUF7743" evidence="2">
    <location>
        <begin position="446"/>
        <end position="532"/>
    </location>
</feature>
<feature type="chain" id="PRO_5035226320" description="DUF7743 domain-containing protein" evidence="1">
    <location>
        <begin position="25"/>
        <end position="536"/>
    </location>
</feature>
<evidence type="ECO:0000313" key="4">
    <source>
        <dbReference type="Proteomes" id="UP000695562"/>
    </source>
</evidence>
<gene>
    <name evidence="3" type="ORF">CYY_001426</name>
</gene>
<keyword evidence="4" id="KW-1185">Reference proteome</keyword>
<dbReference type="Proteomes" id="UP000695562">
    <property type="component" value="Unassembled WGS sequence"/>
</dbReference>
<protein>
    <recommendedName>
        <fullName evidence="2">DUF7743 domain-containing protein</fullName>
    </recommendedName>
</protein>
<proteinExistence type="predicted"/>
<organism evidence="3 4">
    <name type="scientific">Polysphondylium violaceum</name>
    <dbReference type="NCBI Taxonomy" id="133409"/>
    <lineage>
        <taxon>Eukaryota</taxon>
        <taxon>Amoebozoa</taxon>
        <taxon>Evosea</taxon>
        <taxon>Eumycetozoa</taxon>
        <taxon>Dictyostelia</taxon>
        <taxon>Dictyosteliales</taxon>
        <taxon>Dictyosteliaceae</taxon>
        <taxon>Polysphondylium</taxon>
    </lineage>
</organism>
<feature type="non-terminal residue" evidence="3">
    <location>
        <position position="536"/>
    </location>
</feature>
<comment type="caution">
    <text evidence="3">The sequence shown here is derived from an EMBL/GenBank/DDBJ whole genome shotgun (WGS) entry which is preliminary data.</text>
</comment>
<dbReference type="AlphaFoldDB" id="A0A8J4Q065"/>
<feature type="signal peptide" evidence="1">
    <location>
        <begin position="1"/>
        <end position="24"/>
    </location>
</feature>
<accession>A0A8J4Q065</accession>
<evidence type="ECO:0000259" key="2">
    <source>
        <dbReference type="Pfam" id="PF24893"/>
    </source>
</evidence>
<keyword evidence="1" id="KW-0732">Signal</keyword>
<name>A0A8J4Q065_9MYCE</name>
<reference evidence="3" key="1">
    <citation type="submission" date="2020-01" db="EMBL/GenBank/DDBJ databases">
        <title>Development of genomics and gene disruption for Polysphondylium violaceum indicates a role for the polyketide synthase stlB in stalk morphogenesis.</title>
        <authorList>
            <person name="Narita B."/>
            <person name="Kawabe Y."/>
            <person name="Kin K."/>
            <person name="Saito T."/>
            <person name="Gibbs R."/>
            <person name="Kuspa A."/>
            <person name="Muzny D."/>
            <person name="Queller D."/>
            <person name="Richards S."/>
            <person name="Strassman J."/>
            <person name="Sucgang R."/>
            <person name="Worley K."/>
            <person name="Schaap P."/>
        </authorList>
    </citation>
    <scope>NUCLEOTIDE SEQUENCE</scope>
    <source>
        <strain evidence="3">QSvi11</strain>
    </source>
</reference>